<reference evidence="2" key="1">
    <citation type="submission" date="2019-01" db="EMBL/GenBank/DDBJ databases">
        <title>Oenococcus sicerae UCMA17102.</title>
        <authorList>
            <person name="Cousin F.J."/>
            <person name="Le Guellec R."/>
            <person name="Cretenet M."/>
        </authorList>
    </citation>
    <scope>NUCLEOTIDE SEQUENCE</scope>
    <source>
        <strain evidence="2">UCMA17102</strain>
    </source>
</reference>
<protein>
    <submittedName>
        <fullName evidence="2">ABC transporter substrate-binding protein</fullName>
    </submittedName>
</protein>
<dbReference type="PANTHER" id="PTHR35271:SF1">
    <property type="entry name" value="ABC TRANSPORTER, SUBSTRATE-BINDING LIPOPROTEIN"/>
    <property type="match status" value="1"/>
</dbReference>
<dbReference type="NCBIfam" id="NF041285">
    <property type="entry name" value="ABC_SBP_TrpX"/>
    <property type="match status" value="1"/>
</dbReference>
<proteinExistence type="predicted"/>
<dbReference type="AlphaFoldDB" id="A0AAJ1VM67"/>
<evidence type="ECO:0000313" key="3">
    <source>
        <dbReference type="Proteomes" id="UP001167919"/>
    </source>
</evidence>
<dbReference type="Gene3D" id="3.40.50.2300">
    <property type="match status" value="2"/>
</dbReference>
<comment type="caution">
    <text evidence="2">The sequence shown here is derived from an EMBL/GenBank/DDBJ whole genome shotgun (WGS) entry which is preliminary data.</text>
</comment>
<dbReference type="PANTHER" id="PTHR35271">
    <property type="entry name" value="ABC TRANSPORTER, SUBSTRATE-BINDING LIPOPROTEIN-RELATED"/>
    <property type="match status" value="1"/>
</dbReference>
<dbReference type="InterPro" id="IPR007487">
    <property type="entry name" value="ABC_transpt-TYRBP-like"/>
</dbReference>
<dbReference type="InterPro" id="IPR028082">
    <property type="entry name" value="Peripla_BP_I"/>
</dbReference>
<evidence type="ECO:0000313" key="2">
    <source>
        <dbReference type="EMBL" id="MDN6900248.1"/>
    </source>
</evidence>
<dbReference type="Proteomes" id="UP001167919">
    <property type="component" value="Unassembled WGS sequence"/>
</dbReference>
<name>A0AAJ1VM67_9LACO</name>
<sequence>MISFTVLLAAFLLFAFFNTGKTTQSSQADSKTQKIYKIGILQLMTHPALDQIHAGVLAGLKQEGFVSGRNLKIDYENAQGDQSNLQTMSSKFANEKDDMTIGIATPAAQALAKAANGQTPVILAGITDPVGGGLIKSNARPGANITGTSGESPLKSQLDLIKQILPKAKTLGIVYTTSDHGGSYNAKKMAAIAKAAGYQVKLYTISTTNDMQTIAEKMVSQVQAVYAPQDNGVASAMKTLVNVANQSKVAVFPAVDTMVQAGGLATLSVNQFTLGKESGIIAGRVLKGEKTSTYPLTFVTKGQMAINTSEAKILGITLPNSVVKQAQTKGEIYK</sequence>
<dbReference type="SUPFAM" id="SSF53822">
    <property type="entry name" value="Periplasmic binding protein-like I"/>
    <property type="match status" value="1"/>
</dbReference>
<accession>A0AAJ1VM67</accession>
<evidence type="ECO:0000256" key="1">
    <source>
        <dbReference type="SAM" id="SignalP"/>
    </source>
</evidence>
<gene>
    <name evidence="2" type="ORF">EVC35_04405</name>
</gene>
<feature type="signal peptide" evidence="1">
    <location>
        <begin position="1"/>
        <end position="20"/>
    </location>
</feature>
<dbReference type="Pfam" id="PF04392">
    <property type="entry name" value="ABC_sub_bind"/>
    <property type="match status" value="1"/>
</dbReference>
<keyword evidence="1" id="KW-0732">Signal</keyword>
<dbReference type="CDD" id="cd06325">
    <property type="entry name" value="PBP1_ABC_unchar_transporter"/>
    <property type="match status" value="1"/>
</dbReference>
<organism evidence="2 3">
    <name type="scientific">Oenococcus sicerae</name>
    <dbReference type="NCBI Taxonomy" id="2203724"/>
    <lineage>
        <taxon>Bacteria</taxon>
        <taxon>Bacillati</taxon>
        <taxon>Bacillota</taxon>
        <taxon>Bacilli</taxon>
        <taxon>Lactobacillales</taxon>
        <taxon>Lactobacillaceae</taxon>
        <taxon>Oenococcus</taxon>
    </lineage>
</organism>
<feature type="chain" id="PRO_5042606996" evidence="1">
    <location>
        <begin position="21"/>
        <end position="334"/>
    </location>
</feature>
<dbReference type="InterPro" id="IPR047776">
    <property type="entry name" value="ABC_SBP_TrpX-like"/>
</dbReference>
<dbReference type="EMBL" id="SDWY01000002">
    <property type="protein sequence ID" value="MDN6900248.1"/>
    <property type="molecule type" value="Genomic_DNA"/>
</dbReference>